<gene>
    <name evidence="2" type="primary">PLESTB004381</name>
    <name evidence="2" type="ORF">PLESTB_000324200</name>
</gene>
<organism evidence="2 3">
    <name type="scientific">Pleodorina starrii</name>
    <dbReference type="NCBI Taxonomy" id="330485"/>
    <lineage>
        <taxon>Eukaryota</taxon>
        <taxon>Viridiplantae</taxon>
        <taxon>Chlorophyta</taxon>
        <taxon>core chlorophytes</taxon>
        <taxon>Chlorophyceae</taxon>
        <taxon>CS clade</taxon>
        <taxon>Chlamydomonadales</taxon>
        <taxon>Volvocaceae</taxon>
        <taxon>Pleodorina</taxon>
    </lineage>
</organism>
<dbReference type="Proteomes" id="UP001165080">
    <property type="component" value="Unassembled WGS sequence"/>
</dbReference>
<dbReference type="EMBL" id="BRXU01000003">
    <property type="protein sequence ID" value="GLC49930.1"/>
    <property type="molecule type" value="Genomic_DNA"/>
</dbReference>
<sequence>MDLPSDLAGHSACKMNHRWATTGGPHGARRTYMVVTNEDGDTHREGAAPLHQPLQRLFTAALGAVGDGRGAQGPAADVEPGHQLKVAALRRAVKQASCAVSGCDARTLHRPGHQRQVTRSGRRFRNRTGIYGKAAGVQVLQYGQVAPAGCNRHEELIGGGPHPRLLHQETQGGKIADRDSSVYHRRI</sequence>
<dbReference type="AlphaFoldDB" id="A0A9W6BDT1"/>
<proteinExistence type="predicted"/>
<evidence type="ECO:0000256" key="1">
    <source>
        <dbReference type="SAM" id="MobiDB-lite"/>
    </source>
</evidence>
<evidence type="ECO:0000313" key="2">
    <source>
        <dbReference type="EMBL" id="GLC49930.1"/>
    </source>
</evidence>
<comment type="caution">
    <text evidence="2">The sequence shown here is derived from an EMBL/GenBank/DDBJ whole genome shotgun (WGS) entry which is preliminary data.</text>
</comment>
<feature type="region of interest" description="Disordered" evidence="1">
    <location>
        <begin position="158"/>
        <end position="187"/>
    </location>
</feature>
<keyword evidence="3" id="KW-1185">Reference proteome</keyword>
<evidence type="ECO:0000313" key="3">
    <source>
        <dbReference type="Proteomes" id="UP001165080"/>
    </source>
</evidence>
<name>A0A9W6BDT1_9CHLO</name>
<feature type="compositionally biased region" description="Basic and acidic residues" evidence="1">
    <location>
        <begin position="175"/>
        <end position="187"/>
    </location>
</feature>
<accession>A0A9W6BDT1</accession>
<reference evidence="2 3" key="1">
    <citation type="journal article" date="2023" name="Commun. Biol.">
        <title>Reorganization of the ancestral sex-determining regions during the evolution of trioecy in Pleodorina starrii.</title>
        <authorList>
            <person name="Takahashi K."/>
            <person name="Suzuki S."/>
            <person name="Kawai-Toyooka H."/>
            <person name="Yamamoto K."/>
            <person name="Hamaji T."/>
            <person name="Ootsuki R."/>
            <person name="Yamaguchi H."/>
            <person name="Kawachi M."/>
            <person name="Higashiyama T."/>
            <person name="Nozaki H."/>
        </authorList>
    </citation>
    <scope>NUCLEOTIDE SEQUENCE [LARGE SCALE GENOMIC DNA]</scope>
    <source>
        <strain evidence="2 3">NIES-4479</strain>
    </source>
</reference>
<protein>
    <submittedName>
        <fullName evidence="2">Uncharacterized protein</fullName>
    </submittedName>
</protein>